<gene>
    <name evidence="2" type="ORF">C1I91_25235</name>
</gene>
<protein>
    <recommendedName>
        <fullName evidence="4">Flagellar hook-length control protein FliK</fullName>
    </recommendedName>
</protein>
<organism evidence="2 3">
    <name type="scientific">Clostridium manihotivorum</name>
    <dbReference type="NCBI Taxonomy" id="2320868"/>
    <lineage>
        <taxon>Bacteria</taxon>
        <taxon>Bacillati</taxon>
        <taxon>Bacillota</taxon>
        <taxon>Clostridia</taxon>
        <taxon>Eubacteriales</taxon>
        <taxon>Clostridiaceae</taxon>
        <taxon>Clostridium</taxon>
    </lineage>
</organism>
<dbReference type="EMBL" id="CP025746">
    <property type="protein sequence ID" value="QAA34669.1"/>
    <property type="molecule type" value="Genomic_DNA"/>
</dbReference>
<dbReference type="AlphaFoldDB" id="A0A3R5QXP4"/>
<keyword evidence="3" id="KW-1185">Reference proteome</keyword>
<feature type="compositionally biased region" description="Polar residues" evidence="1">
    <location>
        <begin position="412"/>
        <end position="430"/>
    </location>
</feature>
<dbReference type="RefSeq" id="WP_128215380.1">
    <property type="nucleotide sequence ID" value="NZ_CP025746.1"/>
</dbReference>
<dbReference type="KEGG" id="cmah:C1I91_25235"/>
<evidence type="ECO:0000313" key="3">
    <source>
        <dbReference type="Proteomes" id="UP000286268"/>
    </source>
</evidence>
<dbReference type="Proteomes" id="UP000286268">
    <property type="component" value="Chromosome"/>
</dbReference>
<sequence>MPAIWNVNNVYSTGNKKLSSKLTFEVGEKFSGRVVKALDDKKEVMVKLVDGWQFAAEVDTPIEEMKDGLVRFQVEGFVDGKLKLKLISGDDKGGSTAADPIDDFIKSEGLSPEDKDVVKLMIKFDMHITRENIVRLKSIMNFKDKLQGNPKEADIFIERYLSIKGMDKNSEEGKKAQKLLRDFFVSFNSLNKDELMMMMESGIDLTSDNIESFKKLSQNFSKVFEDISSITTELKSLNLQSPDNGVSKEQITPKAIMQDKIISADNFSTEATPSELASSNVKAKMLNTLYSSGNNKINILQLLKSMTANDNDILRYTLRDVLSNNKSSFVLNGEYETLDNKVAALSDKDIMKIIKEAMVSADNEYGQVTKANVEDAIYKILDRRINISNKDFNKLQDVVRLINESKVENNKFSDSTNKINNNDSSKVLSNSQTNNSAIAVLEKDIVTNNNFVTETNSEQGEKIEVGAKLSSNEVIKNQISGRNVEIKDMLKNILSNLEDATSGSKGSLSKSLDDIVDSVLKEQYKEVDTGASAVKTVIDTDKSNLFEIDSNTDTLKNLLNKDGLDKLLGDKIKNLDENIKAKVLEKINNNIKSQLEGVFSEKLGEKVMELLKNNINDFKVFNSLNNQYYCLDLPLQLREKDYPCKLIIKDNRKDGKKVDSTNVKLVVTVKTFNLGNIDGYLNLKNKILNVDLKCEERFVKPLELGKAKLNNALKDMGFVSNIVVSKKLEEVTLVNCRNFFDDKNISAINVTV</sequence>
<evidence type="ECO:0000256" key="1">
    <source>
        <dbReference type="SAM" id="MobiDB-lite"/>
    </source>
</evidence>
<accession>A0A3R5QXP4</accession>
<dbReference type="OrthoDB" id="1936401at2"/>
<evidence type="ECO:0008006" key="4">
    <source>
        <dbReference type="Google" id="ProtNLM"/>
    </source>
</evidence>
<proteinExistence type="predicted"/>
<feature type="region of interest" description="Disordered" evidence="1">
    <location>
        <begin position="411"/>
        <end position="430"/>
    </location>
</feature>
<evidence type="ECO:0000313" key="2">
    <source>
        <dbReference type="EMBL" id="QAA34669.1"/>
    </source>
</evidence>
<reference evidence="2 3" key="1">
    <citation type="submission" date="2018-01" db="EMBL/GenBank/DDBJ databases">
        <title>Genome Sequencing and Assembly of Anaerobacter polyendosporus strain CT4.</title>
        <authorList>
            <person name="Tachaapaikoon C."/>
            <person name="Sutheeworapong S."/>
            <person name="Jenjaroenpun P."/>
            <person name="Wongsurawat T."/>
            <person name="Nookeaw I."/>
            <person name="Cheawchanlertfa P."/>
            <person name="Kosugi A."/>
            <person name="Cheevadhanarak S."/>
            <person name="Ratanakhanokchai K."/>
        </authorList>
    </citation>
    <scope>NUCLEOTIDE SEQUENCE [LARGE SCALE GENOMIC DNA]</scope>
    <source>
        <strain evidence="2 3">CT4</strain>
    </source>
</reference>
<name>A0A3R5QXP4_9CLOT</name>